<dbReference type="PANTHER" id="PTHR40590:SF1">
    <property type="entry name" value="CYTOPLASMIC PROTEIN"/>
    <property type="match status" value="1"/>
</dbReference>
<dbReference type="PANTHER" id="PTHR40590">
    <property type="entry name" value="CYTOPLASMIC PROTEIN-RELATED"/>
    <property type="match status" value="1"/>
</dbReference>
<feature type="signal peptide" evidence="1">
    <location>
        <begin position="1"/>
        <end position="21"/>
    </location>
</feature>
<accession>A0A2K9MIL2</accession>
<dbReference type="InterPro" id="IPR002816">
    <property type="entry name" value="TraB/PrgY/GumN_fam"/>
</dbReference>
<keyword evidence="1" id="KW-0732">Signal</keyword>
<keyword evidence="3" id="KW-1185">Reference proteome</keyword>
<dbReference type="CDD" id="cd14789">
    <property type="entry name" value="Tiki"/>
    <property type="match status" value="1"/>
</dbReference>
<evidence type="ECO:0000313" key="2">
    <source>
        <dbReference type="EMBL" id="AUM75479.1"/>
    </source>
</evidence>
<dbReference type="KEGG" id="paru:CYR75_02270"/>
<sequence length="340" mass="37570">MRGAAVIGAALLALAGTPTQAEECVGHNLIAQLPQDERDAIRQAVAQVPYHDGLFWRARSGAAQITLIGTYHFDDPRHAPTLARFAPEIAQADRLLVEMGPQEQDRLQAELARDPTLIVQPDGPTLPERLTAAQWQELSAAMRERGMPAVMVSRMRPWYVATLLGISPCMMRQIAKQGAESGLDFRLIAAAEKAGVPVQALEPWDTAFQMFSDLSPQEELDMILYGLPAARHADDYATTLTDAYFAGDVWSIWEFGRIDGYRNSDLPPDQIDRLTDEAREMLMDRRNASWIAPLTRAAEQAAGRGKPVVAAFGALHLPGEGGVLRLLEREGWQIERLPMR</sequence>
<dbReference type="AlphaFoldDB" id="A0A2K9MIL2"/>
<evidence type="ECO:0000256" key="1">
    <source>
        <dbReference type="SAM" id="SignalP"/>
    </source>
</evidence>
<dbReference type="OrthoDB" id="9806326at2"/>
<proteinExistence type="predicted"/>
<reference evidence="3" key="1">
    <citation type="submission" date="2017-12" db="EMBL/GenBank/DDBJ databases">
        <title>Genomic analysis of Paracoccus sp. CBA4604.</title>
        <authorList>
            <person name="Roh S.W."/>
            <person name="Kim J.Y."/>
            <person name="Kim J.S."/>
        </authorList>
    </citation>
    <scope>NUCLEOTIDE SEQUENCE [LARGE SCALE GENOMIC DNA]</scope>
    <source>
        <strain evidence="3">CBA4604</strain>
    </source>
</reference>
<protein>
    <submittedName>
        <fullName evidence="2">TraB/GumN family protein</fullName>
    </submittedName>
</protein>
<name>A0A2K9MIL2_9RHOB</name>
<organism evidence="2 3">
    <name type="scientific">Paracoccus jeotgali</name>
    <dbReference type="NCBI Taxonomy" id="2065379"/>
    <lineage>
        <taxon>Bacteria</taxon>
        <taxon>Pseudomonadati</taxon>
        <taxon>Pseudomonadota</taxon>
        <taxon>Alphaproteobacteria</taxon>
        <taxon>Rhodobacterales</taxon>
        <taxon>Paracoccaceae</taxon>
        <taxon>Paracoccus</taxon>
    </lineage>
</organism>
<dbReference type="EMBL" id="CP025583">
    <property type="protein sequence ID" value="AUM75479.1"/>
    <property type="molecule type" value="Genomic_DNA"/>
</dbReference>
<feature type="chain" id="PRO_5014869064" evidence="1">
    <location>
        <begin position="22"/>
        <end position="340"/>
    </location>
</feature>
<dbReference type="Pfam" id="PF01963">
    <property type="entry name" value="TraB_PrgY_gumN"/>
    <property type="match status" value="1"/>
</dbReference>
<dbReference type="Proteomes" id="UP000234882">
    <property type="component" value="Chromosome"/>
</dbReference>
<dbReference type="InterPro" id="IPR047111">
    <property type="entry name" value="YbaP-like"/>
</dbReference>
<gene>
    <name evidence="2" type="ORF">CYR75_02270</name>
</gene>
<evidence type="ECO:0000313" key="3">
    <source>
        <dbReference type="Proteomes" id="UP000234882"/>
    </source>
</evidence>